<evidence type="ECO:0000256" key="3">
    <source>
        <dbReference type="ARBA" id="ARBA00022741"/>
    </source>
</evidence>
<dbReference type="InterPro" id="IPR003439">
    <property type="entry name" value="ABC_transporter-like_ATP-bd"/>
</dbReference>
<dbReference type="FunFam" id="3.40.50.300:FF:000032">
    <property type="entry name" value="Export ABC transporter ATP-binding protein"/>
    <property type="match status" value="1"/>
</dbReference>
<keyword evidence="2" id="KW-0813">Transport</keyword>
<keyword evidence="3" id="KW-0547">Nucleotide-binding</keyword>
<evidence type="ECO:0000259" key="5">
    <source>
        <dbReference type="PROSITE" id="PS50893"/>
    </source>
</evidence>
<sequence>MKGVDVEVRQGEVLAILGKSGVGKSTLLHLIGGLDRPTSGSVFFEDRNIHAYNDRQLDRFRNLEIGFIFQFHHLLPEFTALENIAIGGLIAKKNVSETYGSAGEILDYVDLADRSNHYPSELSGGERQRIAIGRALINQPKVILADEPTGNLDRKTSDDILDLLWDLNGRLNRTLILVTHDHGLAQRADRMVHIVDGKIANQNQIVEA</sequence>
<protein>
    <recommendedName>
        <fullName evidence="5">ABC transporter domain-containing protein</fullName>
    </recommendedName>
</protein>
<accession>A0A382AWP3</accession>
<dbReference type="PANTHER" id="PTHR42798">
    <property type="entry name" value="LIPOPROTEIN-RELEASING SYSTEM ATP-BINDING PROTEIN LOLD"/>
    <property type="match status" value="1"/>
</dbReference>
<dbReference type="SUPFAM" id="SSF52540">
    <property type="entry name" value="P-loop containing nucleoside triphosphate hydrolases"/>
    <property type="match status" value="1"/>
</dbReference>
<reference evidence="6" key="1">
    <citation type="submission" date="2018-05" db="EMBL/GenBank/DDBJ databases">
        <authorList>
            <person name="Lanie J.A."/>
            <person name="Ng W.-L."/>
            <person name="Kazmierczak K.M."/>
            <person name="Andrzejewski T.M."/>
            <person name="Davidsen T.M."/>
            <person name="Wayne K.J."/>
            <person name="Tettelin H."/>
            <person name="Glass J.I."/>
            <person name="Rusch D."/>
            <person name="Podicherti R."/>
            <person name="Tsui H.-C.T."/>
            <person name="Winkler M.E."/>
        </authorList>
    </citation>
    <scope>NUCLEOTIDE SEQUENCE</scope>
</reference>
<dbReference type="GO" id="GO:0098796">
    <property type="term" value="C:membrane protein complex"/>
    <property type="evidence" value="ECO:0007669"/>
    <property type="project" value="UniProtKB-ARBA"/>
</dbReference>
<dbReference type="InterPro" id="IPR017871">
    <property type="entry name" value="ABC_transporter-like_CS"/>
</dbReference>
<organism evidence="6">
    <name type="scientific">marine metagenome</name>
    <dbReference type="NCBI Taxonomy" id="408172"/>
    <lineage>
        <taxon>unclassified sequences</taxon>
        <taxon>metagenomes</taxon>
        <taxon>ecological metagenomes</taxon>
    </lineage>
</organism>
<dbReference type="Pfam" id="PF00005">
    <property type="entry name" value="ABC_tran"/>
    <property type="match status" value="1"/>
</dbReference>
<comment type="similarity">
    <text evidence="1">Belongs to the ABC transporter superfamily.</text>
</comment>
<dbReference type="SMART" id="SM00382">
    <property type="entry name" value="AAA"/>
    <property type="match status" value="1"/>
</dbReference>
<dbReference type="InterPro" id="IPR003593">
    <property type="entry name" value="AAA+_ATPase"/>
</dbReference>
<gene>
    <name evidence="6" type="ORF">METZ01_LOCUS158326</name>
</gene>
<dbReference type="PROSITE" id="PS50893">
    <property type="entry name" value="ABC_TRANSPORTER_2"/>
    <property type="match status" value="1"/>
</dbReference>
<dbReference type="InterPro" id="IPR017911">
    <property type="entry name" value="MacB-like_ATP-bd"/>
</dbReference>
<evidence type="ECO:0000256" key="2">
    <source>
        <dbReference type="ARBA" id="ARBA00022448"/>
    </source>
</evidence>
<keyword evidence="4" id="KW-0067">ATP-binding</keyword>
<dbReference type="InterPro" id="IPR027417">
    <property type="entry name" value="P-loop_NTPase"/>
</dbReference>
<dbReference type="GO" id="GO:0022857">
    <property type="term" value="F:transmembrane transporter activity"/>
    <property type="evidence" value="ECO:0007669"/>
    <property type="project" value="UniProtKB-ARBA"/>
</dbReference>
<dbReference type="CDD" id="cd03255">
    <property type="entry name" value="ABC_MJ0796_LolCDE_FtsE"/>
    <property type="match status" value="1"/>
</dbReference>
<name>A0A382AWP3_9ZZZZ</name>
<dbReference type="GO" id="GO:0016887">
    <property type="term" value="F:ATP hydrolysis activity"/>
    <property type="evidence" value="ECO:0007669"/>
    <property type="project" value="InterPro"/>
</dbReference>
<dbReference type="Gene3D" id="3.40.50.300">
    <property type="entry name" value="P-loop containing nucleotide triphosphate hydrolases"/>
    <property type="match status" value="1"/>
</dbReference>
<evidence type="ECO:0000256" key="1">
    <source>
        <dbReference type="ARBA" id="ARBA00005417"/>
    </source>
</evidence>
<dbReference type="EMBL" id="UINC01027002">
    <property type="protein sequence ID" value="SVB05472.1"/>
    <property type="molecule type" value="Genomic_DNA"/>
</dbReference>
<feature type="domain" description="ABC transporter" evidence="5">
    <location>
        <begin position="1"/>
        <end position="208"/>
    </location>
</feature>
<evidence type="ECO:0000256" key="4">
    <source>
        <dbReference type="ARBA" id="ARBA00022840"/>
    </source>
</evidence>
<proteinExistence type="inferred from homology"/>
<dbReference type="PANTHER" id="PTHR42798:SF2">
    <property type="entry name" value="ABC TRANSPORTER ATP-BINDING PROTEIN MG467-RELATED"/>
    <property type="match status" value="1"/>
</dbReference>
<dbReference type="PROSITE" id="PS00211">
    <property type="entry name" value="ABC_TRANSPORTER_1"/>
    <property type="match status" value="1"/>
</dbReference>
<dbReference type="AlphaFoldDB" id="A0A382AWP3"/>
<dbReference type="GO" id="GO:0005524">
    <property type="term" value="F:ATP binding"/>
    <property type="evidence" value="ECO:0007669"/>
    <property type="project" value="UniProtKB-KW"/>
</dbReference>
<evidence type="ECO:0000313" key="6">
    <source>
        <dbReference type="EMBL" id="SVB05472.1"/>
    </source>
</evidence>